<gene>
    <name evidence="1" type="ORF">H6G97_51675</name>
</gene>
<keyword evidence="2" id="KW-1185">Reference proteome</keyword>
<protein>
    <submittedName>
        <fullName evidence="1">Uncharacterized protein</fullName>
    </submittedName>
</protein>
<reference evidence="1 2" key="1">
    <citation type="journal article" date="2020" name="ISME J.">
        <title>Comparative genomics reveals insights into cyanobacterial evolution and habitat adaptation.</title>
        <authorList>
            <person name="Chen M.Y."/>
            <person name="Teng W.K."/>
            <person name="Zhao L."/>
            <person name="Hu C.X."/>
            <person name="Zhou Y.K."/>
            <person name="Han B.P."/>
            <person name="Song L.R."/>
            <person name="Shu W.S."/>
        </authorList>
    </citation>
    <scope>NUCLEOTIDE SEQUENCE [LARGE SCALE GENOMIC DNA]</scope>
    <source>
        <strain evidence="1 2">FACHB-838</strain>
    </source>
</reference>
<feature type="non-terminal residue" evidence="1">
    <location>
        <position position="1"/>
    </location>
</feature>
<dbReference type="Proteomes" id="UP000623440">
    <property type="component" value="Unassembled WGS sequence"/>
</dbReference>
<dbReference type="EMBL" id="JACJSI010000711">
    <property type="protein sequence ID" value="MBD2537193.1"/>
    <property type="molecule type" value="Genomic_DNA"/>
</dbReference>
<evidence type="ECO:0000313" key="1">
    <source>
        <dbReference type="EMBL" id="MBD2537193.1"/>
    </source>
</evidence>
<accession>A0ABR8E9C4</accession>
<name>A0ABR8E9C4_9NOSO</name>
<sequence length="49" mass="5925">RSSRKDEELLKRRLDKIPFEEWKDLNLDLTPREYVMENRSAEESLMVGT</sequence>
<proteinExistence type="predicted"/>
<comment type="caution">
    <text evidence="1">The sequence shown here is derived from an EMBL/GenBank/DDBJ whole genome shotgun (WGS) entry which is preliminary data.</text>
</comment>
<organism evidence="1 2">
    <name type="scientific">Nostoc flagelliforme FACHB-838</name>
    <dbReference type="NCBI Taxonomy" id="2692904"/>
    <lineage>
        <taxon>Bacteria</taxon>
        <taxon>Bacillati</taxon>
        <taxon>Cyanobacteriota</taxon>
        <taxon>Cyanophyceae</taxon>
        <taxon>Nostocales</taxon>
        <taxon>Nostocaceae</taxon>
        <taxon>Nostoc</taxon>
    </lineage>
</organism>
<evidence type="ECO:0000313" key="2">
    <source>
        <dbReference type="Proteomes" id="UP000623440"/>
    </source>
</evidence>